<keyword evidence="4" id="KW-1185">Reference proteome</keyword>
<sequence length="900" mass="97869">MRIRSLELTGFRKFDRPVRIEGLADGMNVLSAPNEFGKSTLLDAIRGVLFERHSSNAAAVRSMQHWRGKTSPVVALGFEWAGGLHRIEKRFLHREPYARLTLPDGIRHEGDAAEEALQALLGFRPPGKQGAKAEDAGMWGALWVAQRESVRQPELNDLARATIHACLETELGTLTGGARGQALLADARAELGRLLDGNGRPRGRYKEISGLLTQAEDTQQALIERRRQLDDDLDALQRQRRTLAAASDADEAARLEADLSEARRRRDAVLRYEDLRRQALTDLNLAEGRQQAAMAETLRRQQRGETLAQAIAEAARLQAVVAEAQAELASADEALAQASASLELAVQAGTAAMLRLRQARTVSELALRAAAMTALGDRLQRAEAAQAVVNELAGELAAMRVDAAAVQAVHAAAREEQRSRAVLDAQATLIEFELEPGATGLLVDGEAATPGRSARRLVEPAEIIIPGYGRLRISPAIRDRDRMQDAIAQSVEHLRAALAAIGASDADDAERRLQRRHSCEQRLAHARGELALQTPADPGHGLAAGLDPLRNHLQASRSRLAAELSEVEMASVPAPEIAEAELRTAQASETAATEMTQGARAALSAPQARRLRCFETLAGQSASLEAVRESVARLQREIAEAAGEEPDAALADRLAQSAQALERQRELAARAVGEQPADTLDAVNARIQRYEQAIVQQRDAVRRLQQDIAVLQSRIQQQEGAGIDEQIATAATACDDLRREYEGLQAEAEVLTLLRDTLIASEREAKERYMAPVAARITPYLRGLFPGTSVTCDEEFRITGLGRGGSTDDAVDRLSDGTQEQIAVLSRLAFADMLLDRGKPAMVILDDALAYSDRDRLERMFDLLTQAASRMQILVLTCRGELFTRLGGHRVELVETTPAS</sequence>
<reference evidence="3 4" key="1">
    <citation type="submission" date="2019-05" db="EMBL/GenBank/DDBJ databases">
        <authorList>
            <person name="Pankratov T."/>
            <person name="Grouzdev D."/>
        </authorList>
    </citation>
    <scope>NUCLEOTIDE SEQUENCE [LARGE SCALE GENOMIC DNA]</scope>
    <source>
        <strain evidence="3 4">KEBCLARHB70R</strain>
    </source>
</reference>
<dbReference type="RefSeq" id="WP_138324572.1">
    <property type="nucleotide sequence ID" value="NZ_VCDI01000001.1"/>
</dbReference>
<dbReference type="Pfam" id="PF13476">
    <property type="entry name" value="AAA_23"/>
    <property type="match status" value="1"/>
</dbReference>
<evidence type="ECO:0000256" key="1">
    <source>
        <dbReference type="SAM" id="Coils"/>
    </source>
</evidence>
<feature type="coiled-coil region" evidence="1">
    <location>
        <begin position="617"/>
        <end position="754"/>
    </location>
</feature>
<dbReference type="PANTHER" id="PTHR41259">
    <property type="entry name" value="DOUBLE-STRAND BREAK REPAIR RAD50 ATPASE, PUTATIVE-RELATED"/>
    <property type="match status" value="1"/>
</dbReference>
<organism evidence="3 4">
    <name type="scientific">Lichenicoccus roseus</name>
    <dbReference type="NCBI Taxonomy" id="2683649"/>
    <lineage>
        <taxon>Bacteria</taxon>
        <taxon>Pseudomonadati</taxon>
        <taxon>Pseudomonadota</taxon>
        <taxon>Alphaproteobacteria</taxon>
        <taxon>Acetobacterales</taxon>
        <taxon>Acetobacteraceae</taxon>
        <taxon>Lichenicoccus</taxon>
    </lineage>
</organism>
<dbReference type="InterPro" id="IPR027417">
    <property type="entry name" value="P-loop_NTPase"/>
</dbReference>
<evidence type="ECO:0000259" key="2">
    <source>
        <dbReference type="Pfam" id="PF13476"/>
    </source>
</evidence>
<protein>
    <recommendedName>
        <fullName evidence="2">Rad50/SbcC-type AAA domain-containing protein</fullName>
    </recommendedName>
</protein>
<dbReference type="OrthoDB" id="7069379at2"/>
<accession>A0A5R9JFA0</accession>
<evidence type="ECO:0000313" key="4">
    <source>
        <dbReference type="Proteomes" id="UP000305654"/>
    </source>
</evidence>
<keyword evidence="1" id="KW-0175">Coiled coil</keyword>
<gene>
    <name evidence="3" type="ORF">FE263_03780</name>
</gene>
<feature type="coiled-coil region" evidence="1">
    <location>
        <begin position="307"/>
        <end position="341"/>
    </location>
</feature>
<dbReference type="EMBL" id="VCDI01000001">
    <property type="protein sequence ID" value="TLU74321.1"/>
    <property type="molecule type" value="Genomic_DNA"/>
</dbReference>
<dbReference type="GO" id="GO:0016887">
    <property type="term" value="F:ATP hydrolysis activity"/>
    <property type="evidence" value="ECO:0007669"/>
    <property type="project" value="InterPro"/>
</dbReference>
<dbReference type="SUPFAM" id="SSF52540">
    <property type="entry name" value="P-loop containing nucleoside triphosphate hydrolases"/>
    <property type="match status" value="1"/>
</dbReference>
<dbReference type="PANTHER" id="PTHR41259:SF1">
    <property type="entry name" value="DOUBLE-STRAND BREAK REPAIR RAD50 ATPASE, PUTATIVE-RELATED"/>
    <property type="match status" value="1"/>
</dbReference>
<name>A0A5R9JFA0_9PROT</name>
<dbReference type="Gene3D" id="3.40.50.300">
    <property type="entry name" value="P-loop containing nucleotide triphosphate hydrolases"/>
    <property type="match status" value="2"/>
</dbReference>
<dbReference type="Proteomes" id="UP000305654">
    <property type="component" value="Unassembled WGS sequence"/>
</dbReference>
<evidence type="ECO:0000313" key="3">
    <source>
        <dbReference type="EMBL" id="TLU74321.1"/>
    </source>
</evidence>
<feature type="domain" description="Rad50/SbcC-type AAA" evidence="2">
    <location>
        <begin position="5"/>
        <end position="54"/>
    </location>
</feature>
<proteinExistence type="predicted"/>
<comment type="caution">
    <text evidence="3">The sequence shown here is derived from an EMBL/GenBank/DDBJ whole genome shotgun (WGS) entry which is preliminary data.</text>
</comment>
<dbReference type="InterPro" id="IPR038729">
    <property type="entry name" value="Rad50/SbcC_AAA"/>
</dbReference>
<dbReference type="AlphaFoldDB" id="A0A5R9JFA0"/>
<feature type="coiled-coil region" evidence="1">
    <location>
        <begin position="212"/>
        <end position="265"/>
    </location>
</feature>
<dbReference type="GO" id="GO:0006302">
    <property type="term" value="P:double-strand break repair"/>
    <property type="evidence" value="ECO:0007669"/>
    <property type="project" value="InterPro"/>
</dbReference>